<reference evidence="1 2" key="1">
    <citation type="journal article" date="2018" name="Sci. Rep.">
        <title>Genomic signatures of local adaptation to the degree of environmental predictability in rotifers.</title>
        <authorList>
            <person name="Franch-Gras L."/>
            <person name="Hahn C."/>
            <person name="Garcia-Roger E.M."/>
            <person name="Carmona M.J."/>
            <person name="Serra M."/>
            <person name="Gomez A."/>
        </authorList>
    </citation>
    <scope>NUCLEOTIDE SEQUENCE [LARGE SCALE GENOMIC DNA]</scope>
    <source>
        <strain evidence="1">HYR1</strain>
    </source>
</reference>
<gene>
    <name evidence="1" type="ORF">BpHYR1_027103</name>
</gene>
<proteinExistence type="predicted"/>
<comment type="caution">
    <text evidence="1">The sequence shown here is derived from an EMBL/GenBank/DDBJ whole genome shotgun (WGS) entry which is preliminary data.</text>
</comment>
<keyword evidence="2" id="KW-1185">Reference proteome</keyword>
<dbReference type="EMBL" id="REGN01001156">
    <property type="protein sequence ID" value="RNA36626.1"/>
    <property type="molecule type" value="Genomic_DNA"/>
</dbReference>
<accession>A0A3M7SLM3</accession>
<sequence>MGPFSNLKIQTQDLLETPVITLSINKKQYKKRSFVHNHSIIESEGDNNAEDDLVNCLNPSLRSHHILLETDSKLIIFVFFLTFLSQ</sequence>
<evidence type="ECO:0000313" key="2">
    <source>
        <dbReference type="Proteomes" id="UP000276133"/>
    </source>
</evidence>
<dbReference type="AlphaFoldDB" id="A0A3M7SLM3"/>
<evidence type="ECO:0000313" key="1">
    <source>
        <dbReference type="EMBL" id="RNA36626.1"/>
    </source>
</evidence>
<name>A0A3M7SLM3_BRAPC</name>
<dbReference type="Proteomes" id="UP000276133">
    <property type="component" value="Unassembled WGS sequence"/>
</dbReference>
<organism evidence="1 2">
    <name type="scientific">Brachionus plicatilis</name>
    <name type="common">Marine rotifer</name>
    <name type="synonym">Brachionus muelleri</name>
    <dbReference type="NCBI Taxonomy" id="10195"/>
    <lineage>
        <taxon>Eukaryota</taxon>
        <taxon>Metazoa</taxon>
        <taxon>Spiralia</taxon>
        <taxon>Gnathifera</taxon>
        <taxon>Rotifera</taxon>
        <taxon>Eurotatoria</taxon>
        <taxon>Monogononta</taxon>
        <taxon>Pseudotrocha</taxon>
        <taxon>Ploima</taxon>
        <taxon>Brachionidae</taxon>
        <taxon>Brachionus</taxon>
    </lineage>
</organism>
<protein>
    <submittedName>
        <fullName evidence="1">Uncharacterized protein</fullName>
    </submittedName>
</protein>